<dbReference type="Proteomes" id="UP001163846">
    <property type="component" value="Unassembled WGS sequence"/>
</dbReference>
<dbReference type="EMBL" id="MU808210">
    <property type="protein sequence ID" value="KAJ3830806.1"/>
    <property type="molecule type" value="Genomic_DNA"/>
</dbReference>
<evidence type="ECO:0000313" key="3">
    <source>
        <dbReference type="Proteomes" id="UP001163846"/>
    </source>
</evidence>
<accession>A0AA38U1Z5</accession>
<protein>
    <submittedName>
        <fullName evidence="2">Uncharacterized protein</fullName>
    </submittedName>
</protein>
<keyword evidence="3" id="KW-1185">Reference proteome</keyword>
<feature type="region of interest" description="Disordered" evidence="1">
    <location>
        <begin position="1"/>
        <end position="34"/>
    </location>
</feature>
<gene>
    <name evidence="2" type="ORF">F5878DRAFT_668332</name>
</gene>
<dbReference type="AlphaFoldDB" id="A0AA38U1Z5"/>
<evidence type="ECO:0000256" key="1">
    <source>
        <dbReference type="SAM" id="MobiDB-lite"/>
    </source>
</evidence>
<name>A0AA38U1Z5_9AGAR</name>
<comment type="caution">
    <text evidence="2">The sequence shown here is derived from an EMBL/GenBank/DDBJ whole genome shotgun (WGS) entry which is preliminary data.</text>
</comment>
<proteinExistence type="predicted"/>
<evidence type="ECO:0000313" key="2">
    <source>
        <dbReference type="EMBL" id="KAJ3830806.1"/>
    </source>
</evidence>
<feature type="compositionally biased region" description="Basic and acidic residues" evidence="1">
    <location>
        <begin position="1"/>
        <end position="10"/>
    </location>
</feature>
<organism evidence="2 3">
    <name type="scientific">Lentinula raphanica</name>
    <dbReference type="NCBI Taxonomy" id="153919"/>
    <lineage>
        <taxon>Eukaryota</taxon>
        <taxon>Fungi</taxon>
        <taxon>Dikarya</taxon>
        <taxon>Basidiomycota</taxon>
        <taxon>Agaricomycotina</taxon>
        <taxon>Agaricomycetes</taxon>
        <taxon>Agaricomycetidae</taxon>
        <taxon>Agaricales</taxon>
        <taxon>Marasmiineae</taxon>
        <taxon>Omphalotaceae</taxon>
        <taxon>Lentinula</taxon>
    </lineage>
</organism>
<sequence length="108" mass="12760">MSPHENDSKGSRRFKPRKSYNPPQPKSNVPTTVRVRYHPELPNDDEYHQYDPDTESCRRYVAQAAELASLKQLVTFDVGEQRYVRWRWQVSTILHLHISDRANCPLRP</sequence>
<reference evidence="2" key="1">
    <citation type="submission" date="2022-08" db="EMBL/GenBank/DDBJ databases">
        <authorList>
            <consortium name="DOE Joint Genome Institute"/>
            <person name="Min B."/>
            <person name="Riley R."/>
            <person name="Sierra-Patev S."/>
            <person name="Naranjo-Ortiz M."/>
            <person name="Looney B."/>
            <person name="Konkel Z."/>
            <person name="Slot J.C."/>
            <person name="Sakamoto Y."/>
            <person name="Steenwyk J.L."/>
            <person name="Rokas A."/>
            <person name="Carro J."/>
            <person name="Camarero S."/>
            <person name="Ferreira P."/>
            <person name="Molpeceres G."/>
            <person name="Ruiz-Duenas F.J."/>
            <person name="Serrano A."/>
            <person name="Henrissat B."/>
            <person name="Drula E."/>
            <person name="Hughes K.W."/>
            <person name="Mata J.L."/>
            <person name="Ishikawa N.K."/>
            <person name="Vargas-Isla R."/>
            <person name="Ushijima S."/>
            <person name="Smith C.A."/>
            <person name="Ahrendt S."/>
            <person name="Andreopoulos W."/>
            <person name="He G."/>
            <person name="Labutti K."/>
            <person name="Lipzen A."/>
            <person name="Ng V."/>
            <person name="Sandor L."/>
            <person name="Barry K."/>
            <person name="Martinez A.T."/>
            <person name="Xiao Y."/>
            <person name="Gibbons J.G."/>
            <person name="Terashima K."/>
            <person name="Hibbett D.S."/>
            <person name="Grigoriev I.V."/>
        </authorList>
    </citation>
    <scope>NUCLEOTIDE SEQUENCE</scope>
    <source>
        <strain evidence="2">TFB9207</strain>
    </source>
</reference>